<evidence type="ECO:0000259" key="9">
    <source>
        <dbReference type="Pfam" id="PF20730"/>
    </source>
</evidence>
<feature type="domain" description="YetF C-terminal" evidence="8">
    <location>
        <begin position="82"/>
        <end position="212"/>
    </location>
</feature>
<evidence type="ECO:0000313" key="11">
    <source>
        <dbReference type="Proteomes" id="UP000657177"/>
    </source>
</evidence>
<dbReference type="PANTHER" id="PTHR34582:SF7">
    <property type="entry name" value="UPF0702 TRANSMEMBRANE PROTEIN YDFS"/>
    <property type="match status" value="1"/>
</dbReference>
<protein>
    <submittedName>
        <fullName evidence="10">DUF421 domain-containing protein</fullName>
    </submittedName>
</protein>
<dbReference type="PANTHER" id="PTHR34582">
    <property type="entry name" value="UPF0702 TRANSMEMBRANE PROTEIN YCAP"/>
    <property type="match status" value="1"/>
</dbReference>
<comment type="subcellular location">
    <subcellularLocation>
        <location evidence="1">Cell membrane</location>
        <topology evidence="1">Multi-pass membrane protein</topology>
    </subcellularLocation>
</comment>
<dbReference type="GO" id="GO:0005886">
    <property type="term" value="C:plasma membrane"/>
    <property type="evidence" value="ECO:0007669"/>
    <property type="project" value="UniProtKB-SubCell"/>
</dbReference>
<evidence type="ECO:0000256" key="5">
    <source>
        <dbReference type="ARBA" id="ARBA00022989"/>
    </source>
</evidence>
<feature type="transmembrane region" description="Helical" evidence="7">
    <location>
        <begin position="63"/>
        <end position="81"/>
    </location>
</feature>
<evidence type="ECO:0000256" key="2">
    <source>
        <dbReference type="ARBA" id="ARBA00006448"/>
    </source>
</evidence>
<keyword evidence="3" id="KW-1003">Cell membrane</keyword>
<dbReference type="Pfam" id="PF04239">
    <property type="entry name" value="DUF421"/>
    <property type="match status" value="1"/>
</dbReference>
<evidence type="ECO:0000259" key="8">
    <source>
        <dbReference type="Pfam" id="PF04239"/>
    </source>
</evidence>
<reference evidence="10" key="1">
    <citation type="submission" date="2020-06" db="EMBL/GenBank/DDBJ databases">
        <title>Novel chitinolytic bacterium.</title>
        <authorList>
            <person name="Ungkulpasvich U."/>
            <person name="Kosugi A."/>
            <person name="Uke A."/>
        </authorList>
    </citation>
    <scope>NUCLEOTIDE SEQUENCE</scope>
    <source>
        <strain evidence="10">UUS1-1</strain>
    </source>
</reference>
<dbReference type="EMBL" id="JAAKDE010000014">
    <property type="protein sequence ID" value="MBA2133404.1"/>
    <property type="molecule type" value="Genomic_DNA"/>
</dbReference>
<accession>A0A8J6I2B2</accession>
<keyword evidence="6 7" id="KW-0472">Membrane</keyword>
<organism evidence="10 11">
    <name type="scientific">Capillibacterium thermochitinicola</name>
    <dbReference type="NCBI Taxonomy" id="2699427"/>
    <lineage>
        <taxon>Bacteria</taxon>
        <taxon>Bacillati</taxon>
        <taxon>Bacillota</taxon>
        <taxon>Capillibacterium</taxon>
    </lineage>
</organism>
<dbReference type="RefSeq" id="WP_181339871.1">
    <property type="nucleotide sequence ID" value="NZ_JAAKDE010000014.1"/>
</dbReference>
<keyword evidence="11" id="KW-1185">Reference proteome</keyword>
<gene>
    <name evidence="10" type="ORF">G5B42_07595</name>
</gene>
<dbReference type="InterPro" id="IPR007353">
    <property type="entry name" value="DUF421"/>
</dbReference>
<sequence length="243" mass="27553">MNEAAVVFVRGIIAFLTLLIFTRILGKQQVSELTFFDYIHGITIGSIAATLTTDLSSRAWPHWVGLATWTAAVWFLQWITLHSRGVAKYINGEPVILIKNGQIMEKNLKKMRFTIDDLLTQLRHQQIFDLKVVEFAILETDGKISVLKKSQYAAVTPDDLKIPTKYQGISTELIYDGTVIDANLKQVNLDRNWLDQQLKAQGINSPREVALALLNTEGELYVSQYQQTRRQATGFQEPNTNNE</sequence>
<dbReference type="Proteomes" id="UP000657177">
    <property type="component" value="Unassembled WGS sequence"/>
</dbReference>
<feature type="transmembrane region" description="Helical" evidence="7">
    <location>
        <begin position="6"/>
        <end position="26"/>
    </location>
</feature>
<dbReference type="AlphaFoldDB" id="A0A8J6I2B2"/>
<feature type="domain" description="YetF-like N-terminal transmembrane" evidence="9">
    <location>
        <begin position="8"/>
        <end position="79"/>
    </location>
</feature>
<evidence type="ECO:0000256" key="4">
    <source>
        <dbReference type="ARBA" id="ARBA00022692"/>
    </source>
</evidence>
<evidence type="ECO:0000256" key="1">
    <source>
        <dbReference type="ARBA" id="ARBA00004651"/>
    </source>
</evidence>
<keyword evidence="5 7" id="KW-1133">Transmembrane helix</keyword>
<evidence type="ECO:0000256" key="7">
    <source>
        <dbReference type="SAM" id="Phobius"/>
    </source>
</evidence>
<dbReference type="Pfam" id="PF20730">
    <property type="entry name" value="YetF_N"/>
    <property type="match status" value="1"/>
</dbReference>
<evidence type="ECO:0000256" key="3">
    <source>
        <dbReference type="ARBA" id="ARBA00022475"/>
    </source>
</evidence>
<dbReference type="InterPro" id="IPR048454">
    <property type="entry name" value="YetF_N"/>
</dbReference>
<dbReference type="Gene3D" id="3.30.240.20">
    <property type="entry name" value="bsu07140 like domains"/>
    <property type="match status" value="2"/>
</dbReference>
<dbReference type="InterPro" id="IPR023090">
    <property type="entry name" value="UPF0702_alpha/beta_dom_sf"/>
</dbReference>
<comment type="similarity">
    <text evidence="2">Belongs to the UPF0702 family.</text>
</comment>
<evidence type="ECO:0000313" key="10">
    <source>
        <dbReference type="EMBL" id="MBA2133404.1"/>
    </source>
</evidence>
<comment type="caution">
    <text evidence="10">The sequence shown here is derived from an EMBL/GenBank/DDBJ whole genome shotgun (WGS) entry which is preliminary data.</text>
</comment>
<proteinExistence type="inferred from homology"/>
<evidence type="ECO:0000256" key="6">
    <source>
        <dbReference type="ARBA" id="ARBA00023136"/>
    </source>
</evidence>
<name>A0A8J6I2B2_9FIRM</name>
<keyword evidence="4 7" id="KW-0812">Transmembrane</keyword>